<keyword evidence="1" id="KW-0032">Aminotransferase</keyword>
<sequence>MTERSEAAPRTTHARSSAEYRALDAAHHIHPFSDMGALNRAGSRVIVKADGVYLWDSDGNKIIDGMAGLWCVNVGYGRKELAD</sequence>
<dbReference type="Gene3D" id="3.90.1150.10">
    <property type="entry name" value="Aspartate Aminotransferase, domain 1"/>
    <property type="match status" value="1"/>
</dbReference>
<evidence type="ECO:0000313" key="2">
    <source>
        <dbReference type="Proteomes" id="UP000473571"/>
    </source>
</evidence>
<dbReference type="EMBL" id="VZOL01000857">
    <property type="protein sequence ID" value="KAB0648030.1"/>
    <property type="molecule type" value="Genomic_DNA"/>
</dbReference>
<dbReference type="InterPro" id="IPR015422">
    <property type="entry name" value="PyrdxlP-dep_Trfase_small"/>
</dbReference>
<proteinExistence type="predicted"/>
<comment type="caution">
    <text evidence="1">The sequence shown here is derived from an EMBL/GenBank/DDBJ whole genome shotgun (WGS) entry which is preliminary data.</text>
</comment>
<name>A0A6L3N7C5_9BURK</name>
<evidence type="ECO:0000313" key="1">
    <source>
        <dbReference type="EMBL" id="KAB0648030.1"/>
    </source>
</evidence>
<dbReference type="AlphaFoldDB" id="A0A6L3N7C5"/>
<keyword evidence="1" id="KW-0808">Transferase</keyword>
<dbReference type="SUPFAM" id="SSF53383">
    <property type="entry name" value="PLP-dependent transferases"/>
    <property type="match status" value="1"/>
</dbReference>
<accession>A0A6L3N7C5</accession>
<dbReference type="Proteomes" id="UP000473571">
    <property type="component" value="Unassembled WGS sequence"/>
</dbReference>
<protein>
    <submittedName>
        <fullName evidence="1">Aminotransferase class III-fold pyridoxal phosphate-dependent enzyme</fullName>
    </submittedName>
</protein>
<organism evidence="1 2">
    <name type="scientific">Burkholderia territorii</name>
    <dbReference type="NCBI Taxonomy" id="1503055"/>
    <lineage>
        <taxon>Bacteria</taxon>
        <taxon>Pseudomonadati</taxon>
        <taxon>Pseudomonadota</taxon>
        <taxon>Betaproteobacteria</taxon>
        <taxon>Burkholderiales</taxon>
        <taxon>Burkholderiaceae</taxon>
        <taxon>Burkholderia</taxon>
        <taxon>Burkholderia cepacia complex</taxon>
    </lineage>
</organism>
<dbReference type="GO" id="GO:0008483">
    <property type="term" value="F:transaminase activity"/>
    <property type="evidence" value="ECO:0007669"/>
    <property type="project" value="UniProtKB-KW"/>
</dbReference>
<feature type="non-terminal residue" evidence="1">
    <location>
        <position position="83"/>
    </location>
</feature>
<dbReference type="InterPro" id="IPR015424">
    <property type="entry name" value="PyrdxlP-dep_Trfase"/>
</dbReference>
<gene>
    <name evidence="1" type="ORF">F7R13_31155</name>
</gene>
<reference evidence="1 2" key="1">
    <citation type="submission" date="2019-09" db="EMBL/GenBank/DDBJ databases">
        <title>Draft genome sequences of 48 bacterial type strains from the CCUG.</title>
        <authorList>
            <person name="Tunovic T."/>
            <person name="Pineiro-Iglesias B."/>
            <person name="Unosson C."/>
            <person name="Inganas E."/>
            <person name="Ohlen M."/>
            <person name="Cardew S."/>
            <person name="Jensie-Markopoulos S."/>
            <person name="Salva-Serra F."/>
            <person name="Jaen-Luchoro D."/>
            <person name="Karlsson R."/>
            <person name="Svensson-Stadler L."/>
            <person name="Chun J."/>
            <person name="Moore E."/>
        </authorList>
    </citation>
    <scope>NUCLEOTIDE SEQUENCE [LARGE SCALE GENOMIC DNA]</scope>
    <source>
        <strain evidence="1 2">CCUG 65687</strain>
    </source>
</reference>